<protein>
    <submittedName>
        <fullName evidence="1">Uncharacterized protein</fullName>
    </submittedName>
</protein>
<comment type="caution">
    <text evidence="1">The sequence shown here is derived from an EMBL/GenBank/DDBJ whole genome shotgun (WGS) entry which is preliminary data.</text>
</comment>
<keyword evidence="2" id="KW-1185">Reference proteome</keyword>
<gene>
    <name evidence="1" type="ORF">JDV75_10140</name>
</gene>
<proteinExistence type="predicted"/>
<dbReference type="AlphaFoldDB" id="A0A934IA42"/>
<evidence type="ECO:0000313" key="2">
    <source>
        <dbReference type="Proteomes" id="UP000645966"/>
    </source>
</evidence>
<dbReference type="EMBL" id="JAEIOS010000015">
    <property type="protein sequence ID" value="MBI8990108.1"/>
    <property type="molecule type" value="Genomic_DNA"/>
</dbReference>
<accession>A0A934IA42</accession>
<reference evidence="1" key="1">
    <citation type="submission" date="2020-12" db="EMBL/GenBank/DDBJ databases">
        <title>Genome public.</title>
        <authorList>
            <person name="Sun Q."/>
        </authorList>
    </citation>
    <scope>NUCLEOTIDE SEQUENCE</scope>
    <source>
        <strain evidence="1">CCM 8863</strain>
    </source>
</reference>
<dbReference type="RefSeq" id="WP_198739134.1">
    <property type="nucleotide sequence ID" value="NZ_JAEIOS010000015.1"/>
</dbReference>
<organism evidence="1 2">
    <name type="scientific">Corynebacterium meridianum</name>
    <dbReference type="NCBI Taxonomy" id="2765363"/>
    <lineage>
        <taxon>Bacteria</taxon>
        <taxon>Bacillati</taxon>
        <taxon>Actinomycetota</taxon>
        <taxon>Actinomycetes</taxon>
        <taxon>Mycobacteriales</taxon>
        <taxon>Corynebacteriaceae</taxon>
        <taxon>Corynebacterium</taxon>
    </lineage>
</organism>
<name>A0A934IA42_9CORY</name>
<evidence type="ECO:0000313" key="1">
    <source>
        <dbReference type="EMBL" id="MBI8990108.1"/>
    </source>
</evidence>
<dbReference type="Proteomes" id="UP000645966">
    <property type="component" value="Unassembled WGS sequence"/>
</dbReference>
<sequence length="63" mass="6792">MDINTLMAQLTEFFSHGIGRIIGDVLRVLYHFLYPANAEAPRVPEAADAAKAVAETTTEATTA</sequence>